<protein>
    <submittedName>
        <fullName evidence="5">EamA family transporter</fullName>
    </submittedName>
</protein>
<feature type="transmembrane region" description="Helical" evidence="3">
    <location>
        <begin position="108"/>
        <end position="126"/>
    </location>
</feature>
<keyword evidence="3" id="KW-0472">Membrane</keyword>
<dbReference type="GO" id="GO:0015565">
    <property type="term" value="F:threonine efflux transmembrane transporter activity"/>
    <property type="evidence" value="ECO:0007669"/>
    <property type="project" value="TreeGrafter"/>
</dbReference>
<evidence type="ECO:0000313" key="6">
    <source>
        <dbReference type="Proteomes" id="UP000523139"/>
    </source>
</evidence>
<feature type="domain" description="EamA" evidence="4">
    <location>
        <begin position="132"/>
        <end position="259"/>
    </location>
</feature>
<dbReference type="InterPro" id="IPR000620">
    <property type="entry name" value="EamA_dom"/>
</dbReference>
<evidence type="ECO:0000256" key="2">
    <source>
        <dbReference type="SAM" id="MobiDB-lite"/>
    </source>
</evidence>
<dbReference type="SUPFAM" id="SSF103481">
    <property type="entry name" value="Multidrug resistance efflux transporter EmrE"/>
    <property type="match status" value="2"/>
</dbReference>
<dbReference type="PANTHER" id="PTHR22911">
    <property type="entry name" value="ACYL-MALONYL CONDENSING ENZYME-RELATED"/>
    <property type="match status" value="1"/>
</dbReference>
<dbReference type="Proteomes" id="UP000523139">
    <property type="component" value="Unassembled WGS sequence"/>
</dbReference>
<accession>A0A7X8TJF9</accession>
<gene>
    <name evidence="5" type="ORF">HGQ17_07720</name>
</gene>
<dbReference type="Pfam" id="PF00892">
    <property type="entry name" value="EamA"/>
    <property type="match status" value="1"/>
</dbReference>
<evidence type="ECO:0000259" key="4">
    <source>
        <dbReference type="Pfam" id="PF00892"/>
    </source>
</evidence>
<name>A0A7X8TJF9_9MICC</name>
<feature type="region of interest" description="Disordered" evidence="2">
    <location>
        <begin position="266"/>
        <end position="286"/>
    </location>
</feature>
<feature type="transmembrane region" description="Helical" evidence="3">
    <location>
        <begin position="187"/>
        <end position="209"/>
    </location>
</feature>
<dbReference type="GO" id="GO:0005886">
    <property type="term" value="C:plasma membrane"/>
    <property type="evidence" value="ECO:0007669"/>
    <property type="project" value="TreeGrafter"/>
</dbReference>
<organism evidence="5 6">
    <name type="scientific">Nesterenkonia sedimenti</name>
    <dbReference type="NCBI Taxonomy" id="1463632"/>
    <lineage>
        <taxon>Bacteria</taxon>
        <taxon>Bacillati</taxon>
        <taxon>Actinomycetota</taxon>
        <taxon>Actinomycetes</taxon>
        <taxon>Micrococcales</taxon>
        <taxon>Micrococcaceae</taxon>
        <taxon>Nesterenkonia</taxon>
    </lineage>
</organism>
<dbReference type="PANTHER" id="PTHR22911:SF37">
    <property type="entry name" value="THREONINE_HOMOSERINE EXPORTER RHTA"/>
    <property type="match status" value="1"/>
</dbReference>
<keyword evidence="3" id="KW-1133">Transmembrane helix</keyword>
<reference evidence="5 6" key="1">
    <citation type="submission" date="2020-04" db="EMBL/GenBank/DDBJ databases">
        <title>Nesterenkonia sp. nov., isolated from marine sediment.</title>
        <authorList>
            <person name="Zhang G."/>
        </authorList>
    </citation>
    <scope>NUCLEOTIDE SEQUENCE [LARGE SCALE GENOMIC DNA]</scope>
    <source>
        <strain evidence="5 6">MY13</strain>
    </source>
</reference>
<evidence type="ECO:0000313" key="5">
    <source>
        <dbReference type="EMBL" id="NLS09891.1"/>
    </source>
</evidence>
<feature type="transmembrane region" description="Helical" evidence="3">
    <location>
        <begin position="163"/>
        <end position="181"/>
    </location>
</feature>
<feature type="transmembrane region" description="Helical" evidence="3">
    <location>
        <begin position="57"/>
        <end position="77"/>
    </location>
</feature>
<dbReference type="InterPro" id="IPR037185">
    <property type="entry name" value="EmrE-like"/>
</dbReference>
<comment type="caution">
    <text evidence="5">The sequence shown here is derived from an EMBL/GenBank/DDBJ whole genome shotgun (WGS) entry which is preliminary data.</text>
</comment>
<feature type="transmembrane region" description="Helical" evidence="3">
    <location>
        <begin position="221"/>
        <end position="240"/>
    </location>
</feature>
<feature type="transmembrane region" description="Helical" evidence="3">
    <location>
        <begin position="27"/>
        <end position="45"/>
    </location>
</feature>
<dbReference type="AlphaFoldDB" id="A0A7X8TJF9"/>
<keyword evidence="3" id="KW-0812">Transmembrane</keyword>
<comment type="similarity">
    <text evidence="1">Belongs to the EamA transporter family.</text>
</comment>
<dbReference type="EMBL" id="JABAHY010000006">
    <property type="protein sequence ID" value="NLS09891.1"/>
    <property type="molecule type" value="Genomic_DNA"/>
</dbReference>
<sequence length="286" mass="29183">MLAIVAIFAVQLTSALSVPLIDVVGPGGAAWLRLSIGALFMILLAPPPLRAIRKRDVPVLLALGACIGAMSVAFLAAIERIPLGTAVAIEFLGPLTVAALRSGSLAKMVWPVLALGGVVLVTEPWAGEIDMLGVGFALLAGVGWGGYIVLLQYLGDQFEGSGILSITLPIAAVTAAFFGIPQASGQITLEVLAIAAGLALLAPVLLFILELAALRRMTATAFGTLMALEPAAALLLGLIILTQMPTPVQCVGIALVVLAGAAAQRGGRRDQPPLATGPVPIVSNDR</sequence>
<keyword evidence="6" id="KW-1185">Reference proteome</keyword>
<feature type="transmembrane region" description="Helical" evidence="3">
    <location>
        <begin position="132"/>
        <end position="151"/>
    </location>
</feature>
<evidence type="ECO:0000256" key="3">
    <source>
        <dbReference type="SAM" id="Phobius"/>
    </source>
</evidence>
<proteinExistence type="inferred from homology"/>
<evidence type="ECO:0000256" key="1">
    <source>
        <dbReference type="ARBA" id="ARBA00007362"/>
    </source>
</evidence>